<evidence type="ECO:0000313" key="4">
    <source>
        <dbReference type="Proteomes" id="UP001302367"/>
    </source>
</evidence>
<gene>
    <name evidence="3" type="ORF">RHO25_006422</name>
</gene>
<keyword evidence="1" id="KW-0812">Transmembrane</keyword>
<evidence type="ECO:0000259" key="2">
    <source>
        <dbReference type="Pfam" id="PF13632"/>
    </source>
</evidence>
<feature type="transmembrane region" description="Helical" evidence="1">
    <location>
        <begin position="441"/>
        <end position="468"/>
    </location>
</feature>
<keyword evidence="4" id="KW-1185">Reference proteome</keyword>
<keyword evidence="1" id="KW-1133">Transmembrane helix</keyword>
<feature type="transmembrane region" description="Helical" evidence="1">
    <location>
        <begin position="373"/>
        <end position="394"/>
    </location>
</feature>
<keyword evidence="1" id="KW-0472">Membrane</keyword>
<organism evidence="3 4">
    <name type="scientific">Cercospora beticola</name>
    <name type="common">Sugarbeet leaf spot fungus</name>
    <dbReference type="NCBI Taxonomy" id="122368"/>
    <lineage>
        <taxon>Eukaryota</taxon>
        <taxon>Fungi</taxon>
        <taxon>Dikarya</taxon>
        <taxon>Ascomycota</taxon>
        <taxon>Pezizomycotina</taxon>
        <taxon>Dothideomycetes</taxon>
        <taxon>Dothideomycetidae</taxon>
        <taxon>Mycosphaerellales</taxon>
        <taxon>Mycosphaerellaceae</taxon>
        <taxon>Cercospora</taxon>
    </lineage>
</organism>
<dbReference type="GeneID" id="35428349"/>
<feature type="transmembrane region" description="Helical" evidence="1">
    <location>
        <begin position="57"/>
        <end position="77"/>
    </location>
</feature>
<feature type="transmembrane region" description="Helical" evidence="1">
    <location>
        <begin position="18"/>
        <end position="36"/>
    </location>
</feature>
<dbReference type="RefSeq" id="XP_023451699.2">
    <property type="nucleotide sequence ID" value="XM_023597250.2"/>
</dbReference>
<dbReference type="Pfam" id="PF13632">
    <property type="entry name" value="Glyco_trans_2_3"/>
    <property type="match status" value="1"/>
</dbReference>
<feature type="transmembrane region" description="Helical" evidence="1">
    <location>
        <begin position="406"/>
        <end position="429"/>
    </location>
</feature>
<dbReference type="Proteomes" id="UP001302367">
    <property type="component" value="Chromosome 4"/>
</dbReference>
<dbReference type="PANTHER" id="PTHR16779:SF1">
    <property type="entry name" value="BETA-1,4-MANNOSYLTRANSFERASE EGH"/>
    <property type="match status" value="1"/>
</dbReference>
<proteinExistence type="predicted"/>
<evidence type="ECO:0000313" key="3">
    <source>
        <dbReference type="EMBL" id="WPB01790.1"/>
    </source>
</evidence>
<feature type="domain" description="Glycosyltransferase 2-like" evidence="2">
    <location>
        <begin position="224"/>
        <end position="424"/>
    </location>
</feature>
<feature type="transmembrane region" description="Helical" evidence="1">
    <location>
        <begin position="97"/>
        <end position="121"/>
    </location>
</feature>
<reference evidence="3 4" key="1">
    <citation type="submission" date="2023-09" db="EMBL/GenBank/DDBJ databases">
        <title>Complete-Gapless Cercospora beticola genome.</title>
        <authorList>
            <person name="Wyatt N.A."/>
            <person name="Spanner R.E."/>
            <person name="Bolton M.D."/>
        </authorList>
    </citation>
    <scope>NUCLEOTIDE SEQUENCE [LARGE SCALE GENOMIC DNA]</scope>
    <source>
        <strain evidence="3">Cb09-40</strain>
    </source>
</reference>
<dbReference type="InterPro" id="IPR001173">
    <property type="entry name" value="Glyco_trans_2-like"/>
</dbReference>
<dbReference type="InterPro" id="IPR029044">
    <property type="entry name" value="Nucleotide-diphossugar_trans"/>
</dbReference>
<dbReference type="InterPro" id="IPR027389">
    <property type="entry name" value="B_mannosylTrfase_Bre-3/Egh"/>
</dbReference>
<name>A0ABZ0NQG8_CERBT</name>
<sequence length="482" mass="54855">MATTTSYEVFRELVTSRAFQICSFLLLVFLCARWMHSRLQLLNTIEGDDRTKRSAKIIASSAYVHNIVVVGLVYAAIESDFIAPLFASESEERVSATTWQVAIVSTILILGITSTYPVLFATNFSYLNKPKERDWNKLYILVVTKGTNKNTVERSRAMRDLETLDDRIRFVILTDEGSGADIKQEDVGVAMIRVPKSFSPTKAKHKARALEYFRLRMELGDNDWVLHLDEETIVDTHCVLSCISFIERATEYDWGQGIITYNTVNYWKNPFLTFAEICRVRDDLGRFQFMQSTLHMPLWGAHGSFFLASGKIENAVTFNTECITEDFWFANRAWWDHGYREGHIPSVAREQSNWTVMDLLKQRRRWIAGNWKVGIFGKCGVVAWFVLGFEPLLATALRFSLVAMPYTIALMMKVHLLFSLFTYAFATFLSDVDAGVSPWMIALHVLLSPVLGYVAHVLGLIALIYAAVRPVGPNQFEIVKKG</sequence>
<accession>A0ABZ0NQG8</accession>
<dbReference type="EMBL" id="CP134187">
    <property type="protein sequence ID" value="WPB01790.1"/>
    <property type="molecule type" value="Genomic_DNA"/>
</dbReference>
<evidence type="ECO:0000256" key="1">
    <source>
        <dbReference type="SAM" id="Phobius"/>
    </source>
</evidence>
<protein>
    <recommendedName>
        <fullName evidence="2">Glycosyltransferase 2-like domain-containing protein</fullName>
    </recommendedName>
</protein>
<dbReference type="SUPFAM" id="SSF53448">
    <property type="entry name" value="Nucleotide-diphospho-sugar transferases"/>
    <property type="match status" value="1"/>
</dbReference>
<dbReference type="PANTHER" id="PTHR16779">
    <property type="entry name" value="BETA-1,4-MANNOSYLTRANSFERASE EGH"/>
    <property type="match status" value="1"/>
</dbReference>